<gene>
    <name evidence="1" type="ORF">DFR56_102192</name>
</gene>
<dbReference type="OrthoDB" id="2939624at2"/>
<dbReference type="Proteomes" id="UP000247978">
    <property type="component" value="Unassembled WGS sequence"/>
</dbReference>
<evidence type="ECO:0000313" key="1">
    <source>
        <dbReference type="EMBL" id="PXW89415.1"/>
    </source>
</evidence>
<evidence type="ECO:0000313" key="2">
    <source>
        <dbReference type="Proteomes" id="UP000247978"/>
    </source>
</evidence>
<protein>
    <submittedName>
        <fullName evidence="1">Uncharacterized protein</fullName>
    </submittedName>
</protein>
<sequence>MDAALIEKVTRLVVQKLNETSLTSKEALTKEEIDRWEEISMTLWENDHVDPPSFMQALDSVEIERWNELSSKLPFSSKSVQHKTHENELVTFYKYN</sequence>
<proteinExistence type="predicted"/>
<dbReference type="EMBL" id="QJJQ01000002">
    <property type="protein sequence ID" value="PXW89415.1"/>
    <property type="molecule type" value="Genomic_DNA"/>
</dbReference>
<organism evidence="1 2">
    <name type="scientific">Pseudogracilibacillus auburnensis</name>
    <dbReference type="NCBI Taxonomy" id="1494959"/>
    <lineage>
        <taxon>Bacteria</taxon>
        <taxon>Bacillati</taxon>
        <taxon>Bacillota</taxon>
        <taxon>Bacilli</taxon>
        <taxon>Bacillales</taxon>
        <taxon>Bacillaceae</taxon>
        <taxon>Pseudogracilibacillus</taxon>
    </lineage>
</organism>
<name>A0A2V3WB83_9BACI</name>
<reference evidence="1 2" key="1">
    <citation type="submission" date="2018-05" db="EMBL/GenBank/DDBJ databases">
        <title>Genomic Encyclopedia of Type Strains, Phase IV (KMG-IV): sequencing the most valuable type-strain genomes for metagenomic binning, comparative biology and taxonomic classification.</title>
        <authorList>
            <person name="Goeker M."/>
        </authorList>
    </citation>
    <scope>NUCLEOTIDE SEQUENCE [LARGE SCALE GENOMIC DNA]</scope>
    <source>
        <strain evidence="1 2">DSM 28556</strain>
    </source>
</reference>
<accession>A0A2V3WB83</accession>
<dbReference type="AlphaFoldDB" id="A0A2V3WB83"/>
<comment type="caution">
    <text evidence="1">The sequence shown here is derived from an EMBL/GenBank/DDBJ whole genome shotgun (WGS) entry which is preliminary data.</text>
</comment>
<keyword evidence="2" id="KW-1185">Reference proteome</keyword>
<dbReference type="RefSeq" id="WP_110394140.1">
    <property type="nucleotide sequence ID" value="NZ_JADIJL010000001.1"/>
</dbReference>